<gene>
    <name evidence="1" type="ORF">MNB_SUP05-10-122</name>
    <name evidence="2" type="ORF">MNB_SUP05-7-128</name>
</gene>
<sequence>MRASEKNFVLPVSIKNAATINTSLVVEIFCKKPISDEIKTK</sequence>
<accession>A0A1W1DV08</accession>
<reference evidence="2" key="1">
    <citation type="submission" date="2016-10" db="EMBL/GenBank/DDBJ databases">
        <authorList>
            <person name="de Groot N.N."/>
        </authorList>
    </citation>
    <scope>NUCLEOTIDE SEQUENCE</scope>
</reference>
<protein>
    <submittedName>
        <fullName evidence="2">Uncharacterized protein</fullName>
    </submittedName>
</protein>
<evidence type="ECO:0000313" key="2">
    <source>
        <dbReference type="EMBL" id="SFV85410.1"/>
    </source>
</evidence>
<evidence type="ECO:0000313" key="1">
    <source>
        <dbReference type="EMBL" id="SFV77989.1"/>
    </source>
</evidence>
<organism evidence="2">
    <name type="scientific">hydrothermal vent metagenome</name>
    <dbReference type="NCBI Taxonomy" id="652676"/>
    <lineage>
        <taxon>unclassified sequences</taxon>
        <taxon>metagenomes</taxon>
        <taxon>ecological metagenomes</taxon>
    </lineage>
</organism>
<name>A0A1W1DV08_9ZZZZ</name>
<dbReference type="EMBL" id="FPHW01000212">
    <property type="protein sequence ID" value="SFV85410.1"/>
    <property type="molecule type" value="Genomic_DNA"/>
</dbReference>
<proteinExistence type="predicted"/>
<dbReference type="EMBL" id="FPHQ01000266">
    <property type="protein sequence ID" value="SFV77989.1"/>
    <property type="molecule type" value="Genomic_DNA"/>
</dbReference>
<dbReference type="AlphaFoldDB" id="A0A1W1DV08"/>